<dbReference type="EMBL" id="CP036289">
    <property type="protein sequence ID" value="QDU78171.1"/>
    <property type="molecule type" value="Genomic_DNA"/>
</dbReference>
<evidence type="ECO:0000313" key="2">
    <source>
        <dbReference type="Proteomes" id="UP000318626"/>
    </source>
</evidence>
<dbReference type="Proteomes" id="UP000318626">
    <property type="component" value="Chromosome"/>
</dbReference>
<evidence type="ECO:0000313" key="1">
    <source>
        <dbReference type="EMBL" id="QDU78171.1"/>
    </source>
</evidence>
<reference evidence="2" key="1">
    <citation type="submission" date="2019-02" db="EMBL/GenBank/DDBJ databases">
        <title>Deep-cultivation of Planctomycetes and their phenomic and genomic characterization uncovers novel biology.</title>
        <authorList>
            <person name="Wiegand S."/>
            <person name="Jogler M."/>
            <person name="Boedeker C."/>
            <person name="Pinto D."/>
            <person name="Vollmers J."/>
            <person name="Rivas-Marin E."/>
            <person name="Kohn T."/>
            <person name="Peeters S.H."/>
            <person name="Heuer A."/>
            <person name="Rast P."/>
            <person name="Oberbeckmann S."/>
            <person name="Bunk B."/>
            <person name="Jeske O."/>
            <person name="Meyerdierks A."/>
            <person name="Storesund J.E."/>
            <person name="Kallscheuer N."/>
            <person name="Luecker S."/>
            <person name="Lage O.M."/>
            <person name="Pohl T."/>
            <person name="Merkel B.J."/>
            <person name="Hornburger P."/>
            <person name="Mueller R.-W."/>
            <person name="Bruemmer F."/>
            <person name="Labrenz M."/>
            <person name="Spormann A.M."/>
            <person name="Op den Camp H."/>
            <person name="Overmann J."/>
            <person name="Amann R."/>
            <person name="Jetten M.S.M."/>
            <person name="Mascher T."/>
            <person name="Medema M.H."/>
            <person name="Devos D.P."/>
            <person name="Kaster A.-K."/>
            <person name="Ovreas L."/>
            <person name="Rohde M."/>
            <person name="Galperin M.Y."/>
            <person name="Jogler C."/>
        </authorList>
    </citation>
    <scope>NUCLEOTIDE SEQUENCE [LARGE SCALE GENOMIC DNA]</scope>
    <source>
        <strain evidence="2">Pan97</strain>
    </source>
</reference>
<organism evidence="1 2">
    <name type="scientific">Bremerella volcania</name>
    <dbReference type="NCBI Taxonomy" id="2527984"/>
    <lineage>
        <taxon>Bacteria</taxon>
        <taxon>Pseudomonadati</taxon>
        <taxon>Planctomycetota</taxon>
        <taxon>Planctomycetia</taxon>
        <taxon>Pirellulales</taxon>
        <taxon>Pirellulaceae</taxon>
        <taxon>Bremerella</taxon>
    </lineage>
</organism>
<dbReference type="RefSeq" id="WP_144977785.1">
    <property type="nucleotide sequence ID" value="NZ_CP036289.1"/>
</dbReference>
<accession>A0A518CG27</accession>
<name>A0A518CG27_9BACT</name>
<sequence length="216" mass="24399">MPERQEESLLSTVVREKLPNAQLSDGVDLRTLASLLVVALSGCQIVHFSEIPGERWSAERTNEMRGWWSSAQGDVYQAATRFDGGLLIGTLSRRSEDKFEAMSNVGTFSSLGEHDFIFFETKTRNRDEPTYGFLLVKNISDDKLVLIPPNGPRFAEMIDKSQLAGKTVHYENSTEYIALVTSKSDAFKEVLKSNKTEDLFDFNQKLELSRIKLPKK</sequence>
<proteinExistence type="predicted"/>
<keyword evidence="2" id="KW-1185">Reference proteome</keyword>
<gene>
    <name evidence="1" type="ORF">Pan97_52540</name>
</gene>
<protein>
    <submittedName>
        <fullName evidence="1">Uncharacterized protein</fullName>
    </submittedName>
</protein>
<dbReference type="KEGG" id="bvo:Pan97_52540"/>
<dbReference type="AlphaFoldDB" id="A0A518CG27"/>